<dbReference type="OrthoDB" id="2836320at2"/>
<sequence>MKPNGHMICKEWLSEAPIHALSLEWMQGEVHISQGTEAVIRVTQRGSARFPRTRCFEAKVSNGLLHLIDGRKQAFPLGINFHLTSLHIVLPPTVLKRLSINGVGSRFVVDNVSSEHWDCHCTSGNLTLSGHAQHIRLQSVGGRVTATDLHANHIQLKATSSPIQLSGQFSHIQSRVTGSQLSINSSTMLQSLDSRSTGCNVEVRIPPDKDGFKLDFKQAGGRFSSDFPLQSNHNQHTYRNGTYPFQAEVRGGKLTIGNYSLHST</sequence>
<accession>A0A0M9BJH5</accession>
<evidence type="ECO:0000313" key="3">
    <source>
        <dbReference type="Proteomes" id="UP000037688"/>
    </source>
</evidence>
<protein>
    <recommendedName>
        <fullName evidence="1">DUF4097 domain-containing protein</fullName>
    </recommendedName>
</protein>
<comment type="caution">
    <text evidence="2">The sequence shown here is derived from an EMBL/GenBank/DDBJ whole genome shotgun (WGS) entry which is preliminary data.</text>
</comment>
<gene>
    <name evidence="2" type="ORF">AMS66_28005</name>
</gene>
<evidence type="ECO:0000259" key="1">
    <source>
        <dbReference type="Pfam" id="PF13349"/>
    </source>
</evidence>
<proteinExistence type="predicted"/>
<dbReference type="PATRIC" id="fig|1705561.3.peg.5899"/>
<dbReference type="AlphaFoldDB" id="A0A0M9BJH5"/>
<dbReference type="Pfam" id="PF13349">
    <property type="entry name" value="DUF4097"/>
    <property type="match status" value="1"/>
</dbReference>
<dbReference type="EMBL" id="LITU01000081">
    <property type="protein sequence ID" value="KOY13548.1"/>
    <property type="molecule type" value="Genomic_DNA"/>
</dbReference>
<dbReference type="Gene3D" id="2.160.20.120">
    <property type="match status" value="1"/>
</dbReference>
<organism evidence="2 3">
    <name type="scientific">Paenibacillus xylanivorans</name>
    <dbReference type="NCBI Taxonomy" id="1705561"/>
    <lineage>
        <taxon>Bacteria</taxon>
        <taxon>Bacillati</taxon>
        <taxon>Bacillota</taxon>
        <taxon>Bacilli</taxon>
        <taxon>Bacillales</taxon>
        <taxon>Paenibacillaceae</taxon>
        <taxon>Paenibacillus</taxon>
    </lineage>
</organism>
<reference evidence="2 3" key="1">
    <citation type="submission" date="2015-08" db="EMBL/GenBank/DDBJ databases">
        <title>Draft genome sequence of cellulolytic and xylanolytic Paenibacillus sp. A59, isolated from a decaying forest soil from Patagonia, Argentina.</title>
        <authorList>
            <person name="Ghio S."/>
            <person name="Caceres A.M."/>
            <person name="Talia P."/>
            <person name="Grasso D."/>
            <person name="Campos E."/>
        </authorList>
    </citation>
    <scope>NUCLEOTIDE SEQUENCE [LARGE SCALE GENOMIC DNA]</scope>
    <source>
        <strain evidence="2 3">A59</strain>
    </source>
</reference>
<dbReference type="InterPro" id="IPR025164">
    <property type="entry name" value="Toastrack_DUF4097"/>
</dbReference>
<feature type="domain" description="DUF4097" evidence="1">
    <location>
        <begin position="19"/>
        <end position="236"/>
    </location>
</feature>
<dbReference type="Proteomes" id="UP000037688">
    <property type="component" value="Unassembled WGS sequence"/>
</dbReference>
<evidence type="ECO:0000313" key="2">
    <source>
        <dbReference type="EMBL" id="KOY13548.1"/>
    </source>
</evidence>
<keyword evidence="3" id="KW-1185">Reference proteome</keyword>
<name>A0A0M9BJH5_9BACL</name>